<dbReference type="Proteomes" id="UP001156666">
    <property type="component" value="Unassembled WGS sequence"/>
</dbReference>
<reference evidence="1" key="1">
    <citation type="journal article" date="2014" name="Int. J. Syst. Evol. Microbiol.">
        <title>Complete genome sequence of Corynebacterium casei LMG S-19264T (=DSM 44701T), isolated from a smear-ripened cheese.</title>
        <authorList>
            <consortium name="US DOE Joint Genome Institute (JGI-PGF)"/>
            <person name="Walter F."/>
            <person name="Albersmeier A."/>
            <person name="Kalinowski J."/>
            <person name="Ruckert C."/>
        </authorList>
    </citation>
    <scope>NUCLEOTIDE SEQUENCE</scope>
    <source>
        <strain evidence="1">NBRC 108769</strain>
    </source>
</reference>
<protein>
    <recommendedName>
        <fullName evidence="3">Septum formation inhibitor Maf</fullName>
    </recommendedName>
</protein>
<accession>A0AA37WF10</accession>
<evidence type="ECO:0008006" key="3">
    <source>
        <dbReference type="Google" id="ProtNLM"/>
    </source>
</evidence>
<reference evidence="1" key="2">
    <citation type="submission" date="2023-01" db="EMBL/GenBank/DDBJ databases">
        <title>Draft genome sequence of Portibacter lacus strain NBRC 108769.</title>
        <authorList>
            <person name="Sun Q."/>
            <person name="Mori K."/>
        </authorList>
    </citation>
    <scope>NUCLEOTIDE SEQUENCE</scope>
    <source>
        <strain evidence="1">NBRC 108769</strain>
    </source>
</reference>
<proteinExistence type="predicted"/>
<evidence type="ECO:0000313" key="1">
    <source>
        <dbReference type="EMBL" id="GLR18042.1"/>
    </source>
</evidence>
<dbReference type="RefSeq" id="WP_235291717.1">
    <property type="nucleotide sequence ID" value="NZ_BSOH01000014.1"/>
</dbReference>
<dbReference type="EMBL" id="BSOH01000014">
    <property type="protein sequence ID" value="GLR18042.1"/>
    <property type="molecule type" value="Genomic_DNA"/>
</dbReference>
<name>A0AA37WF10_9BACT</name>
<comment type="caution">
    <text evidence="1">The sequence shown here is derived from an EMBL/GenBank/DDBJ whole genome shotgun (WGS) entry which is preliminary data.</text>
</comment>
<dbReference type="AlphaFoldDB" id="A0AA37WF10"/>
<evidence type="ECO:0000313" key="2">
    <source>
        <dbReference type="Proteomes" id="UP001156666"/>
    </source>
</evidence>
<organism evidence="1 2">
    <name type="scientific">Portibacter lacus</name>
    <dbReference type="NCBI Taxonomy" id="1099794"/>
    <lineage>
        <taxon>Bacteria</taxon>
        <taxon>Pseudomonadati</taxon>
        <taxon>Bacteroidota</taxon>
        <taxon>Saprospiria</taxon>
        <taxon>Saprospirales</taxon>
        <taxon>Haliscomenobacteraceae</taxon>
        <taxon>Portibacter</taxon>
    </lineage>
</organism>
<sequence length="321" mass="37275">MKYLIVAAVCLLGIIAISLRDNGLAEFSEMQTEIVPESLDQTQKTKVKDNPRFNEYWYAGLAELSGYDLKQSRYGEIHNGQATMIFVTEPFSRKKQVKLDNPGAAGNDKTSVLKLNSTRTFLTGIYPYSMMTSVFNPVSTASYTDALKLTLSGQEWCGHVFMQMNLDGRQYDVKGYSYFESEGDQNFSIKSTYLEDELFNLIRLNPELLPKGEFELIPSAVVSRFMHEEVKPYKAMSRLEKTTWKEKQVSQYTIHYEHNNRVVNIYFQSDFPYLIEGWDDTYQSFNREVLTSEAVRKNTKILDYWNKHDVKDAYLHKELYQ</sequence>
<gene>
    <name evidence="1" type="ORF">GCM10007940_26570</name>
</gene>
<keyword evidence="2" id="KW-1185">Reference proteome</keyword>